<sequence length="240" mass="26827">MLSKVVLLAVWVAAAAAQLPEFIPVCARNDPALEDCIVKAVDDLRPRLMQGIPELDVPAIDGFKIDEVVVGPGSSYRIVGRNIVVKGLEDFRVFRLKADLDRNTFYVGVEIPAVRYTGQYTMNIPTPVMRVNGAGNVRGNATNIRANAVLEAKVVKREGKSYYNFKTIDLDVKIGDYKVRLDGLFRDNKILEDLVLNMINERSKEFAWMAEPMAERAAAQKVLMWANTIAKNLPIEDMFP</sequence>
<reference evidence="5" key="1">
    <citation type="submission" date="2018-10" db="EMBL/GenBank/DDBJ databases">
        <title>Transcriptome assembly of Aceria tosichella (Wheat curl mite) Type 2.</title>
        <authorList>
            <person name="Scully E.D."/>
            <person name="Geib S.M."/>
            <person name="Palmer N.A."/>
            <person name="Gupta A.K."/>
            <person name="Sarath G."/>
            <person name="Tatineni S."/>
        </authorList>
    </citation>
    <scope>NUCLEOTIDE SEQUENCE</scope>
    <source>
        <strain evidence="5">LincolnNE</strain>
    </source>
</reference>
<dbReference type="EMBL" id="GGYP01002393">
    <property type="protein sequence ID" value="MDE47164.1"/>
    <property type="molecule type" value="Transcribed_RNA"/>
</dbReference>
<dbReference type="FunFam" id="3.15.10.30:FF:000001">
    <property type="entry name" value="Takeout-like protein 1"/>
    <property type="match status" value="1"/>
</dbReference>
<dbReference type="InterPro" id="IPR038606">
    <property type="entry name" value="To_sf"/>
</dbReference>
<dbReference type="GO" id="GO:0005615">
    <property type="term" value="C:extracellular space"/>
    <property type="evidence" value="ECO:0007669"/>
    <property type="project" value="TreeGrafter"/>
</dbReference>
<dbReference type="Pfam" id="PF06585">
    <property type="entry name" value="JHBP"/>
    <property type="match status" value="1"/>
</dbReference>
<evidence type="ECO:0000256" key="3">
    <source>
        <dbReference type="SAM" id="SignalP"/>
    </source>
</evidence>
<protein>
    <submittedName>
        <fullName evidence="5">Protein takeout</fullName>
    </submittedName>
</protein>
<accession>A0A6G1SDL5</accession>
<dbReference type="PANTHER" id="PTHR11008:SF39">
    <property type="entry name" value="CIRCADIAN CLOCK-CONTROLLED PROTEIN-LIKE PROTEIN"/>
    <property type="match status" value="1"/>
</dbReference>
<dbReference type="GO" id="GO:0007623">
    <property type="term" value="P:circadian rhythm"/>
    <property type="evidence" value="ECO:0007669"/>
    <property type="project" value="UniProtKB-ARBA"/>
</dbReference>
<comment type="similarity">
    <text evidence="2">Belongs to the TO family.</text>
</comment>
<keyword evidence="1 3" id="KW-0732">Signal</keyword>
<name>A0A6G1SDL5_9ACAR</name>
<evidence type="ECO:0000256" key="1">
    <source>
        <dbReference type="ARBA" id="ARBA00022729"/>
    </source>
</evidence>
<feature type="chain" id="PRO_5036174979" evidence="3">
    <location>
        <begin position="18"/>
        <end position="240"/>
    </location>
</feature>
<gene>
    <name evidence="5" type="primary">to_2</name>
    <name evidence="4" type="synonym">to_1</name>
    <name evidence="5" type="ORF">g.2627</name>
    <name evidence="4" type="ORF">g.2628</name>
</gene>
<dbReference type="Gene3D" id="3.15.10.30">
    <property type="entry name" value="Haemolymph juvenile hormone binding protein"/>
    <property type="match status" value="1"/>
</dbReference>
<evidence type="ECO:0000256" key="2">
    <source>
        <dbReference type="ARBA" id="ARBA00060902"/>
    </source>
</evidence>
<dbReference type="EMBL" id="GGYP01003688">
    <property type="protein sequence ID" value="MDE48459.1"/>
    <property type="molecule type" value="Transcribed_RNA"/>
</dbReference>
<dbReference type="AlphaFoldDB" id="A0A6G1SDL5"/>
<dbReference type="PANTHER" id="PTHR11008">
    <property type="entry name" value="PROTEIN TAKEOUT-LIKE PROTEIN"/>
    <property type="match status" value="1"/>
</dbReference>
<proteinExistence type="inferred from homology"/>
<evidence type="ECO:0000313" key="5">
    <source>
        <dbReference type="EMBL" id="MDE48459.1"/>
    </source>
</evidence>
<feature type="signal peptide" evidence="3">
    <location>
        <begin position="1"/>
        <end position="17"/>
    </location>
</feature>
<dbReference type="SMART" id="SM00700">
    <property type="entry name" value="JHBP"/>
    <property type="match status" value="1"/>
</dbReference>
<evidence type="ECO:0000313" key="4">
    <source>
        <dbReference type="EMBL" id="MDE47164.1"/>
    </source>
</evidence>
<dbReference type="InterPro" id="IPR010562">
    <property type="entry name" value="Haemolymph_juvenile_hormone-bd"/>
</dbReference>
<organism evidence="5">
    <name type="scientific">Aceria tosichella</name>
    <name type="common">wheat curl mite</name>
    <dbReference type="NCBI Taxonomy" id="561515"/>
    <lineage>
        <taxon>Eukaryota</taxon>
        <taxon>Metazoa</taxon>
        <taxon>Ecdysozoa</taxon>
        <taxon>Arthropoda</taxon>
        <taxon>Chelicerata</taxon>
        <taxon>Arachnida</taxon>
        <taxon>Acari</taxon>
        <taxon>Acariformes</taxon>
        <taxon>Trombidiformes</taxon>
        <taxon>Prostigmata</taxon>
        <taxon>Eupodina</taxon>
        <taxon>Eriophyoidea</taxon>
        <taxon>Eriophyidae</taxon>
        <taxon>Eriophyinae</taxon>
        <taxon>Aceriini</taxon>
        <taxon>Aceria</taxon>
    </lineage>
</organism>